<dbReference type="Gene3D" id="3.40.1620.10">
    <property type="entry name" value="YefM-like domain"/>
    <property type="match status" value="1"/>
</dbReference>
<dbReference type="InterPro" id="IPR006442">
    <property type="entry name" value="Antitoxin_Phd/YefM"/>
</dbReference>
<dbReference type="InterPro" id="IPR051405">
    <property type="entry name" value="phD/YefM_antitoxin"/>
</dbReference>
<protein>
    <recommendedName>
        <fullName evidence="2">Antitoxin</fullName>
    </recommendedName>
</protein>
<evidence type="ECO:0000313" key="4">
    <source>
        <dbReference type="Proteomes" id="UP001202052"/>
    </source>
</evidence>
<comment type="similarity">
    <text evidence="1 2">Belongs to the phD/YefM antitoxin family.</text>
</comment>
<evidence type="ECO:0000256" key="1">
    <source>
        <dbReference type="ARBA" id="ARBA00009981"/>
    </source>
</evidence>
<dbReference type="SUPFAM" id="SSF143120">
    <property type="entry name" value="YefM-like"/>
    <property type="match status" value="1"/>
</dbReference>
<dbReference type="Pfam" id="PF02604">
    <property type="entry name" value="PhdYeFM_antitox"/>
    <property type="match status" value="1"/>
</dbReference>
<dbReference type="Proteomes" id="UP001202052">
    <property type="component" value="Unassembled WGS sequence"/>
</dbReference>
<evidence type="ECO:0000313" key="3">
    <source>
        <dbReference type="EMBL" id="MCL3997972.1"/>
    </source>
</evidence>
<sequence>MDDSVSVREARAHLARLLDQAEQGEPTVITRGGAPVAAIVPIEEYEALEEAADELLARKALRTLQEEDGAQRASLADVLADIFGPPSSSTGAE</sequence>
<organism evidence="3 4">
    <name type="scientific">Streptomyces lavenduligriseus</name>
    <dbReference type="NCBI Taxonomy" id="67315"/>
    <lineage>
        <taxon>Bacteria</taxon>
        <taxon>Bacillati</taxon>
        <taxon>Actinomycetota</taxon>
        <taxon>Actinomycetes</taxon>
        <taxon>Kitasatosporales</taxon>
        <taxon>Streptomycetaceae</taxon>
        <taxon>Streptomyces</taxon>
    </lineage>
</organism>
<comment type="caution">
    <text evidence="3">The sequence shown here is derived from an EMBL/GenBank/DDBJ whole genome shotgun (WGS) entry which is preliminary data.</text>
</comment>
<reference evidence="3 4" key="1">
    <citation type="submission" date="2022-05" db="EMBL/GenBank/DDBJ databases">
        <title>Genome Resource of Streptomyces lavenduligriseus GA1-1, a Strain with Broad-Spectrum Antifungal Activity against Phytopathogenic Fungi.</title>
        <authorList>
            <person name="Qi D."/>
        </authorList>
    </citation>
    <scope>NUCLEOTIDE SEQUENCE [LARGE SCALE GENOMIC DNA]</scope>
    <source>
        <strain evidence="3 4">GA1-1</strain>
    </source>
</reference>
<accession>A0ABT0P4Q4</accession>
<comment type="function">
    <text evidence="2">Antitoxin component of a type II toxin-antitoxin (TA) system.</text>
</comment>
<evidence type="ECO:0000256" key="2">
    <source>
        <dbReference type="RuleBase" id="RU362080"/>
    </source>
</evidence>
<dbReference type="PANTHER" id="PTHR33713:SF10">
    <property type="entry name" value="ANTITOXIN YAFN"/>
    <property type="match status" value="1"/>
</dbReference>
<keyword evidence="4" id="KW-1185">Reference proteome</keyword>
<dbReference type="RefSeq" id="WP_249492715.1">
    <property type="nucleotide sequence ID" value="NZ_JAMCCK010000053.1"/>
</dbReference>
<dbReference type="InterPro" id="IPR036165">
    <property type="entry name" value="YefM-like_sf"/>
</dbReference>
<dbReference type="NCBIfam" id="TIGR01552">
    <property type="entry name" value="phd_fam"/>
    <property type="match status" value="1"/>
</dbReference>
<proteinExistence type="inferred from homology"/>
<name>A0ABT0P4Q4_9ACTN</name>
<dbReference type="PANTHER" id="PTHR33713">
    <property type="entry name" value="ANTITOXIN YAFN-RELATED"/>
    <property type="match status" value="1"/>
</dbReference>
<dbReference type="EMBL" id="JAMCCK010000053">
    <property type="protein sequence ID" value="MCL3997972.1"/>
    <property type="molecule type" value="Genomic_DNA"/>
</dbReference>
<gene>
    <name evidence="3" type="ORF">M4438_31490</name>
</gene>